<dbReference type="GO" id="GO:0008270">
    <property type="term" value="F:zinc ion binding"/>
    <property type="evidence" value="ECO:0007669"/>
    <property type="project" value="UniProtKB-KW"/>
</dbReference>
<dbReference type="EMBL" id="HBIJ01004096">
    <property type="protein sequence ID" value="CAE0362165.1"/>
    <property type="molecule type" value="Transcribed_RNA"/>
</dbReference>
<dbReference type="InterPro" id="IPR001293">
    <property type="entry name" value="Znf_TRAF"/>
</dbReference>
<keyword evidence="5" id="KW-0175">Coiled coil</keyword>
<proteinExistence type="predicted"/>
<evidence type="ECO:0000256" key="2">
    <source>
        <dbReference type="ARBA" id="ARBA00022771"/>
    </source>
</evidence>
<feature type="compositionally biased region" description="Polar residues" evidence="6">
    <location>
        <begin position="1"/>
        <end position="19"/>
    </location>
</feature>
<keyword evidence="3 4" id="KW-0862">Zinc</keyword>
<gene>
    <name evidence="8" type="ORF">ALAG00032_LOCUS2906</name>
</gene>
<dbReference type="AlphaFoldDB" id="A0A7S3JTM8"/>
<dbReference type="Pfam" id="PF02176">
    <property type="entry name" value="zf-TRAF"/>
    <property type="match status" value="1"/>
</dbReference>
<feature type="region of interest" description="Disordered" evidence="6">
    <location>
        <begin position="1"/>
        <end position="47"/>
    </location>
</feature>
<feature type="region of interest" description="Disordered" evidence="6">
    <location>
        <begin position="483"/>
        <end position="504"/>
    </location>
</feature>
<dbReference type="SUPFAM" id="SSF49599">
    <property type="entry name" value="TRAF domain-like"/>
    <property type="match status" value="1"/>
</dbReference>
<feature type="compositionally biased region" description="Basic and acidic residues" evidence="6">
    <location>
        <begin position="488"/>
        <end position="504"/>
    </location>
</feature>
<evidence type="ECO:0000313" key="8">
    <source>
        <dbReference type="EMBL" id="CAE0362165.1"/>
    </source>
</evidence>
<dbReference type="PROSITE" id="PS50145">
    <property type="entry name" value="ZF_TRAF"/>
    <property type="match status" value="1"/>
</dbReference>
<evidence type="ECO:0000256" key="4">
    <source>
        <dbReference type="PROSITE-ProRule" id="PRU00207"/>
    </source>
</evidence>
<evidence type="ECO:0000256" key="3">
    <source>
        <dbReference type="ARBA" id="ARBA00022833"/>
    </source>
</evidence>
<evidence type="ECO:0000256" key="5">
    <source>
        <dbReference type="SAM" id="Coils"/>
    </source>
</evidence>
<name>A0A7S3JTM8_9STRA</name>
<feature type="zinc finger region" description="TRAF-type" evidence="4">
    <location>
        <begin position="361"/>
        <end position="413"/>
    </location>
</feature>
<protein>
    <recommendedName>
        <fullName evidence="7">TRAF-type domain-containing protein</fullName>
    </recommendedName>
</protein>
<evidence type="ECO:0000256" key="6">
    <source>
        <dbReference type="SAM" id="MobiDB-lite"/>
    </source>
</evidence>
<dbReference type="PANTHER" id="PTHR10131:SF94">
    <property type="entry name" value="TNF RECEPTOR-ASSOCIATED FACTOR 4"/>
    <property type="match status" value="1"/>
</dbReference>
<reference evidence="8" key="1">
    <citation type="submission" date="2021-01" db="EMBL/GenBank/DDBJ databases">
        <authorList>
            <person name="Corre E."/>
            <person name="Pelletier E."/>
            <person name="Niang G."/>
            <person name="Scheremetjew M."/>
            <person name="Finn R."/>
            <person name="Kale V."/>
            <person name="Holt S."/>
            <person name="Cochrane G."/>
            <person name="Meng A."/>
            <person name="Brown T."/>
            <person name="Cohen L."/>
        </authorList>
    </citation>
    <scope>NUCLEOTIDE SEQUENCE</scope>
    <source>
        <strain evidence="8">CCMP1510</strain>
    </source>
</reference>
<evidence type="ECO:0000256" key="1">
    <source>
        <dbReference type="ARBA" id="ARBA00022723"/>
    </source>
</evidence>
<keyword evidence="1 4" id="KW-0479">Metal-binding</keyword>
<dbReference type="Gene3D" id="3.30.40.10">
    <property type="entry name" value="Zinc/RING finger domain, C3HC4 (zinc finger)"/>
    <property type="match status" value="1"/>
</dbReference>
<dbReference type="PANTHER" id="PTHR10131">
    <property type="entry name" value="TNF RECEPTOR ASSOCIATED FACTOR"/>
    <property type="match status" value="1"/>
</dbReference>
<sequence>MKTNPSWEVEPSTPSSTILSGGVSEENNQEENATVGAPWSSDDDEEIESIESSFENVDDRTDADDAQRVALVWENERYNALTRQFTVSALLPTDRRAYTTENGKHSSNKIDEIESQLLGKYWQWNENEWRPGIWFYSSDFSKKMSDKEKAGRMHFVRRRRLERCCHLLIPGMNQIKCKRVDPSAEEKIMKKLEHAAVIASLISFPPSQDENTQVSESIMITQDLVPCLDGMINALLIVDNYKKTTNTFASDLALYLKKKTAEKSKHRLFGGSTQPDSVQVPHFGARLIDARLEKLRTTEYFEKSIKVIARQTIRVYDDEIAPSKRGSCDGVHTSENGGCLFALRKCRYCNEIVARRNVIDHDSRCFLKPVPCVKCGQLVPRKDMDTLHLARECPKRVVHCGFGCAIQVAADELGDHYANCLPGHALILLGRAQSAEKRLKQHEDRIVDLEARVASAFDLAKQADSSVSQALLSLRDAQQALQQVHSKSSNETHTKQHLAKHDSDINSISNTLQRMQSTLDSLHSNQKSFDSSLKQHAASIAAAFDPKADKIASSSA</sequence>
<evidence type="ECO:0000259" key="7">
    <source>
        <dbReference type="PROSITE" id="PS50145"/>
    </source>
</evidence>
<keyword evidence="2 4" id="KW-0863">Zinc-finger</keyword>
<organism evidence="8">
    <name type="scientific">Aureoumbra lagunensis</name>
    <dbReference type="NCBI Taxonomy" id="44058"/>
    <lineage>
        <taxon>Eukaryota</taxon>
        <taxon>Sar</taxon>
        <taxon>Stramenopiles</taxon>
        <taxon>Ochrophyta</taxon>
        <taxon>Pelagophyceae</taxon>
        <taxon>Pelagomonadales</taxon>
        <taxon>Aureoumbra</taxon>
    </lineage>
</organism>
<dbReference type="InterPro" id="IPR013083">
    <property type="entry name" value="Znf_RING/FYVE/PHD"/>
</dbReference>
<accession>A0A7S3JTM8</accession>
<feature type="domain" description="TRAF-type" evidence="7">
    <location>
        <begin position="361"/>
        <end position="413"/>
    </location>
</feature>
<feature type="coiled-coil region" evidence="5">
    <location>
        <begin position="432"/>
        <end position="459"/>
    </location>
</feature>